<evidence type="ECO:0000313" key="10">
    <source>
        <dbReference type="EMBL" id="MEB2664916.1"/>
    </source>
</evidence>
<evidence type="ECO:0000313" key="11">
    <source>
        <dbReference type="Proteomes" id="UP001324595"/>
    </source>
</evidence>
<comment type="subcellular location">
    <subcellularLocation>
        <location evidence="1">Cell membrane</location>
        <topology evidence="1">Multi-pass membrane protein</topology>
    </subcellularLocation>
</comment>
<feature type="domain" description="RCK C-terminal" evidence="9">
    <location>
        <begin position="210"/>
        <end position="295"/>
    </location>
</feature>
<evidence type="ECO:0000256" key="6">
    <source>
        <dbReference type="ARBA" id="ARBA00022989"/>
    </source>
</evidence>
<gene>
    <name evidence="10" type="ORF">U5T69_17390</name>
</gene>
<keyword evidence="5 8" id="KW-0812">Transmembrane</keyword>
<sequence>MQAFVQFLGSNPYILLFLTIGLAVWVGKFSIKGYGLGAVAAAIVVGCLVATVGAAYGVKFHLDEFAKSLLYYLFMYGVGLRVGPSFVNALNKESINYAILAIIAPILGLAIVVLGTQFFGLPLGAAGGMLAGSQTMSAAIGSAEQAVSAGVLSLGSESPEQISAMIALSYGITYIWGTVGIILLCKYLPRIWGVDAKAAALEFEKAHGVPNVDDAGLTAFHPFDLRAYRVENPESIGKTVQQFRTRFPQYQVVNVERGDQLLGPSAETVLQQGDVVALGGRLEEMTANMGMLGPEVPDARALNIPLDQAEILVTNKEVTGRPLKTFRGSELAGQIQLQRVERSGVPLPIGLETTLQKRDVLFVTGLQPAVSKAGEIFGVIARHSSATDLLTLSFGMILGFLIGLIEVPAFGAKVGLGNAGGLLLSGIIVSSISSRLRFFGNTPNAARNILEDLGLIGFVAIVGINAGADLLTQLTGAIALKIFIVGFLASTIPPIIVWAIGFHIMKINPALLMGATAGARSHSGPAREAAKEVGSSVPWLGFPVGYAVSGVLLTVFGYFAMVLAH</sequence>
<organism evidence="10 11">
    <name type="scientific">Bordetella parapertussis</name>
    <dbReference type="NCBI Taxonomy" id="519"/>
    <lineage>
        <taxon>Bacteria</taxon>
        <taxon>Pseudomonadati</taxon>
        <taxon>Pseudomonadota</taxon>
        <taxon>Betaproteobacteria</taxon>
        <taxon>Burkholderiales</taxon>
        <taxon>Alcaligenaceae</taxon>
        <taxon>Bordetella</taxon>
    </lineage>
</organism>
<feature type="transmembrane region" description="Helical" evidence="8">
    <location>
        <begin position="478"/>
        <end position="504"/>
    </location>
</feature>
<dbReference type="EMBL" id="JAXUBE010000080">
    <property type="protein sequence ID" value="MEB2664916.1"/>
    <property type="molecule type" value="Genomic_DNA"/>
</dbReference>
<dbReference type="RefSeq" id="WP_010928097.1">
    <property type="nucleotide sequence ID" value="NZ_AP019378.2"/>
</dbReference>
<dbReference type="Pfam" id="PF02080">
    <property type="entry name" value="TrkA_C"/>
    <property type="match status" value="1"/>
</dbReference>
<dbReference type="Pfam" id="PF06826">
    <property type="entry name" value="Asp-Al_Ex"/>
    <property type="match status" value="2"/>
</dbReference>
<dbReference type="InterPro" id="IPR050144">
    <property type="entry name" value="AAE_transporter"/>
</dbReference>
<keyword evidence="7 8" id="KW-0472">Membrane</keyword>
<feature type="transmembrane region" description="Helical" evidence="8">
    <location>
        <begin position="97"/>
        <end position="119"/>
    </location>
</feature>
<feature type="transmembrane region" description="Helical" evidence="8">
    <location>
        <begin position="162"/>
        <end position="185"/>
    </location>
</feature>
<reference evidence="10 11" key="1">
    <citation type="submission" date="2023-12" db="EMBL/GenBank/DDBJ databases">
        <title>Draft Genome Sequences of Bordetella parapertussis clinical Isolates from Colombia, 2023.</title>
        <authorList>
            <person name="Montilla E.A."/>
            <person name="Rojas F."/>
            <person name="Vargas M.N."/>
            <person name="Bonilla V."/>
            <person name="Duarte C."/>
        </authorList>
    </citation>
    <scope>NUCLEOTIDE SEQUENCE [LARGE SCALE GENOMIC DNA]</scope>
    <source>
        <strain evidence="10 11">320001806</strain>
    </source>
</reference>
<name>A0ABU5X8P9_BORPP</name>
<proteinExistence type="inferred from homology"/>
<comment type="caution">
    <text evidence="10">The sequence shown here is derived from an EMBL/GenBank/DDBJ whole genome shotgun (WGS) entry which is preliminary data.</text>
</comment>
<dbReference type="InterPro" id="IPR006512">
    <property type="entry name" value="YidE_YbjL"/>
</dbReference>
<dbReference type="PROSITE" id="PS51202">
    <property type="entry name" value="RCK_C"/>
    <property type="match status" value="1"/>
</dbReference>
<dbReference type="PANTHER" id="PTHR30445:SF9">
    <property type="match status" value="1"/>
</dbReference>
<evidence type="ECO:0000256" key="1">
    <source>
        <dbReference type="ARBA" id="ARBA00004651"/>
    </source>
</evidence>
<feature type="transmembrane region" description="Helical" evidence="8">
    <location>
        <begin position="12"/>
        <end position="31"/>
    </location>
</feature>
<dbReference type="Gene3D" id="3.30.70.1450">
    <property type="entry name" value="Regulator of K+ conductance, C-terminal domain"/>
    <property type="match status" value="1"/>
</dbReference>
<keyword evidence="11" id="KW-1185">Reference proteome</keyword>
<protein>
    <submittedName>
        <fullName evidence="10">TrkA C-terminal domain-containing protein</fullName>
    </submittedName>
</protein>
<evidence type="ECO:0000256" key="7">
    <source>
        <dbReference type="ARBA" id="ARBA00023136"/>
    </source>
</evidence>
<evidence type="ECO:0000256" key="4">
    <source>
        <dbReference type="ARBA" id="ARBA00022475"/>
    </source>
</evidence>
<dbReference type="InterPro" id="IPR006037">
    <property type="entry name" value="RCK_C"/>
</dbReference>
<keyword evidence="3" id="KW-0813">Transport</keyword>
<keyword evidence="6 8" id="KW-1133">Transmembrane helix</keyword>
<evidence type="ECO:0000256" key="8">
    <source>
        <dbReference type="SAM" id="Phobius"/>
    </source>
</evidence>
<feature type="transmembrane region" description="Helical" evidence="8">
    <location>
        <begin position="415"/>
        <end position="432"/>
    </location>
</feature>
<dbReference type="InterPro" id="IPR036721">
    <property type="entry name" value="RCK_C_sf"/>
</dbReference>
<feature type="transmembrane region" description="Helical" evidence="8">
    <location>
        <begin position="70"/>
        <end position="90"/>
    </location>
</feature>
<comment type="similarity">
    <text evidence="2">Belongs to the AAE transporter (TC 2.A.81) family.</text>
</comment>
<feature type="transmembrane region" description="Helical" evidence="8">
    <location>
        <begin position="38"/>
        <end position="58"/>
    </location>
</feature>
<keyword evidence="4" id="KW-1003">Cell membrane</keyword>
<evidence type="ECO:0000256" key="5">
    <source>
        <dbReference type="ARBA" id="ARBA00022692"/>
    </source>
</evidence>
<feature type="transmembrane region" description="Helical" evidence="8">
    <location>
        <begin position="389"/>
        <end position="409"/>
    </location>
</feature>
<evidence type="ECO:0000259" key="9">
    <source>
        <dbReference type="PROSITE" id="PS51202"/>
    </source>
</evidence>
<dbReference type="NCBIfam" id="TIGR01625">
    <property type="entry name" value="YidE_YbjL_dupl"/>
    <property type="match status" value="1"/>
</dbReference>
<evidence type="ECO:0000256" key="2">
    <source>
        <dbReference type="ARBA" id="ARBA00009854"/>
    </source>
</evidence>
<dbReference type="GeneID" id="93203338"/>
<dbReference type="SUPFAM" id="SSF116726">
    <property type="entry name" value="TrkA C-terminal domain-like"/>
    <property type="match status" value="1"/>
</dbReference>
<dbReference type="Proteomes" id="UP001324595">
    <property type="component" value="Unassembled WGS sequence"/>
</dbReference>
<feature type="transmembrane region" description="Helical" evidence="8">
    <location>
        <begin position="537"/>
        <end position="561"/>
    </location>
</feature>
<feature type="transmembrane region" description="Helical" evidence="8">
    <location>
        <begin position="453"/>
        <end position="472"/>
    </location>
</feature>
<evidence type="ECO:0000256" key="3">
    <source>
        <dbReference type="ARBA" id="ARBA00022448"/>
    </source>
</evidence>
<accession>A0ABU5X8P9</accession>
<dbReference type="PANTHER" id="PTHR30445">
    <property type="entry name" value="K(+)_H(+) ANTIPORTER SUBUNIT KHTT"/>
    <property type="match status" value="1"/>
</dbReference>